<dbReference type="Gene3D" id="1.25.40.10">
    <property type="entry name" value="Tetratricopeptide repeat domain"/>
    <property type="match status" value="1"/>
</dbReference>
<gene>
    <name evidence="3" type="ORF">AYR66_05360</name>
</gene>
<dbReference type="InterPro" id="IPR011990">
    <property type="entry name" value="TPR-like_helical_dom_sf"/>
</dbReference>
<keyword evidence="2" id="KW-0732">Signal</keyword>
<accession>A0A254T8M0</accession>
<dbReference type="RefSeq" id="WP_170942024.1">
    <property type="nucleotide sequence ID" value="NZ_LSTO01000001.1"/>
</dbReference>
<protein>
    <submittedName>
        <fullName evidence="3">Uncharacterized protein</fullName>
    </submittedName>
</protein>
<keyword evidence="1" id="KW-0802">TPR repeat</keyword>
<evidence type="ECO:0000313" key="4">
    <source>
        <dbReference type="Proteomes" id="UP000197535"/>
    </source>
</evidence>
<proteinExistence type="predicted"/>
<evidence type="ECO:0000313" key="3">
    <source>
        <dbReference type="EMBL" id="OWW19000.1"/>
    </source>
</evidence>
<feature type="signal peptide" evidence="2">
    <location>
        <begin position="1"/>
        <end position="17"/>
    </location>
</feature>
<dbReference type="Proteomes" id="UP000197535">
    <property type="component" value="Unassembled WGS sequence"/>
</dbReference>
<dbReference type="AlphaFoldDB" id="A0A254T8M0"/>
<keyword evidence="4" id="KW-1185">Reference proteome</keyword>
<feature type="chain" id="PRO_5012061147" evidence="2">
    <location>
        <begin position="18"/>
        <end position="453"/>
    </location>
</feature>
<dbReference type="SUPFAM" id="SSF48452">
    <property type="entry name" value="TPR-like"/>
    <property type="match status" value="1"/>
</dbReference>
<dbReference type="InterPro" id="IPR019734">
    <property type="entry name" value="TPR_rpt"/>
</dbReference>
<evidence type="ECO:0000256" key="1">
    <source>
        <dbReference type="PROSITE-ProRule" id="PRU00339"/>
    </source>
</evidence>
<dbReference type="Pfam" id="PF13432">
    <property type="entry name" value="TPR_16"/>
    <property type="match status" value="1"/>
</dbReference>
<evidence type="ECO:0000256" key="2">
    <source>
        <dbReference type="SAM" id="SignalP"/>
    </source>
</evidence>
<comment type="caution">
    <text evidence="3">The sequence shown here is derived from an EMBL/GenBank/DDBJ whole genome shotgun (WGS) entry which is preliminary data.</text>
</comment>
<feature type="repeat" description="TPR" evidence="1">
    <location>
        <begin position="69"/>
        <end position="102"/>
    </location>
</feature>
<dbReference type="PROSITE" id="PS50005">
    <property type="entry name" value="TPR"/>
    <property type="match status" value="1"/>
</dbReference>
<name>A0A254T8M0_9BURK</name>
<reference evidence="3 4" key="1">
    <citation type="submission" date="2016-02" db="EMBL/GenBank/DDBJ databases">
        <authorList>
            <person name="Wen L."/>
            <person name="He K."/>
            <person name="Yang H."/>
        </authorList>
    </citation>
    <scope>NUCLEOTIDE SEQUENCE [LARGE SCALE GENOMIC DNA]</scope>
    <source>
        <strain evidence="3 4">TSA40</strain>
    </source>
</reference>
<dbReference type="EMBL" id="LSTO01000001">
    <property type="protein sequence ID" value="OWW19000.1"/>
    <property type="molecule type" value="Genomic_DNA"/>
</dbReference>
<sequence>MIATAIVIMAAAAPAHAQSAAPVPSTSLNGIAPADLDAYPGIRAHVEQGNYAEALSALQAVQAGHSDDPAYFNLLGILALKLADYATAVTALERVVLMQPDNAGAWLDLAIASAETGNITSAAGYFDYVESQFNPPPSVRVVVSRYRARMTARSSESPWQSHVDFLYGVDTNANSGLQTSAIPLTFGADRINLILDPSFQARTDHFMQAGVGTRYRTRLGSSIAELSVGVRSREYLHEKNFSTISANASAGLHRATLLGDASAWLHLERLWLGGSSLLNNLRAIAQIERPMEGCRLGGSAELEWRRYTTLKTLDANVIWGQGGIACDWKAGQLPVQTILIGRVGFDDPTGPRAGGQTRHKELIGQVGMPLAWGARADLSMTVAEARDDEGYSPLLEQNAARTLDRHTIRFSVVAPVSADMDLQLLAEDNRFKSNLALFRQSGKSLSVGLRYRF</sequence>
<organism evidence="3 4">
    <name type="scientific">Noviherbaspirillum denitrificans</name>
    <dbReference type="NCBI Taxonomy" id="1968433"/>
    <lineage>
        <taxon>Bacteria</taxon>
        <taxon>Pseudomonadati</taxon>
        <taxon>Pseudomonadota</taxon>
        <taxon>Betaproteobacteria</taxon>
        <taxon>Burkholderiales</taxon>
        <taxon>Oxalobacteraceae</taxon>
        <taxon>Noviherbaspirillum</taxon>
    </lineage>
</organism>